<feature type="domain" description="Fido" evidence="1">
    <location>
        <begin position="109"/>
        <end position="255"/>
    </location>
</feature>
<evidence type="ECO:0000313" key="2">
    <source>
        <dbReference type="EMBL" id="MBE9466295.1"/>
    </source>
</evidence>
<proteinExistence type="predicted"/>
<dbReference type="Pfam" id="PF21248">
    <property type="entry name" value="SoFic-like_C"/>
    <property type="match status" value="1"/>
</dbReference>
<dbReference type="Pfam" id="PF02661">
    <property type="entry name" value="Fic"/>
    <property type="match status" value="1"/>
</dbReference>
<dbReference type="InterPro" id="IPR036388">
    <property type="entry name" value="WH-like_DNA-bd_sf"/>
</dbReference>
<dbReference type="PROSITE" id="PS51459">
    <property type="entry name" value="FIDO"/>
    <property type="match status" value="1"/>
</dbReference>
<dbReference type="EMBL" id="JACYGY010000002">
    <property type="protein sequence ID" value="MBE9466295.1"/>
    <property type="molecule type" value="Genomic_DNA"/>
</dbReference>
<dbReference type="Gene3D" id="1.10.10.10">
    <property type="entry name" value="Winged helix-like DNA-binding domain superfamily/Winged helix DNA-binding domain"/>
    <property type="match status" value="1"/>
</dbReference>
<name>A0ABR9WLA9_9BACT</name>
<dbReference type="Pfam" id="PF13784">
    <property type="entry name" value="Fic_N"/>
    <property type="match status" value="1"/>
</dbReference>
<dbReference type="InterPro" id="IPR026287">
    <property type="entry name" value="SoFic-like"/>
</dbReference>
<evidence type="ECO:0000313" key="3">
    <source>
        <dbReference type="Proteomes" id="UP000634134"/>
    </source>
</evidence>
<accession>A0ABR9WLA9</accession>
<protein>
    <submittedName>
        <fullName evidence="2">Fic family protein</fullName>
    </submittedName>
</protein>
<dbReference type="SUPFAM" id="SSF46785">
    <property type="entry name" value="Winged helix' DNA-binding domain"/>
    <property type="match status" value="1"/>
</dbReference>
<dbReference type="PIRSF" id="PIRSF038925">
    <property type="entry name" value="AMP-prot_trans"/>
    <property type="match status" value="1"/>
</dbReference>
<sequence>MHKTIPLLPFKQDVETKAILKKVAKAHQALAELKGIAKSIPNEAILINTLSLQEAKDSSAIENIITTHDELYQSNALTQQFASIGAKEVFNYSKALQYGFQIVKETGILTNGYILQIQSEIEGNTAGFRKLPGTSLKNNQTGEVIYMPPQHPDEIVRLMDNLEHFINDDELSDLDPLVKMAIIHHQFESIHPFYDGNGRTGRIINILYLVKQDLLNLPILYLSRYINLNKRKYYQLLQEVRNDGNWESWIMFILEGIESVSKQTIVLLGDIKNQMQNYKNEIRSNLPKIYSQDLLNNLFRHPYTKIEFVSDELAVSRQTASKYLDELQKIGLISKVKLGKENYYVNNALYKLLINVNA</sequence>
<dbReference type="InterPro" id="IPR036597">
    <property type="entry name" value="Fido-like_dom_sf"/>
</dbReference>
<reference evidence="3" key="1">
    <citation type="submission" date="2023-07" db="EMBL/GenBank/DDBJ databases">
        <title>Dyadobacter sp. nov 'subterranea' isolated from contaminted grondwater.</title>
        <authorList>
            <person name="Szabo I."/>
            <person name="Al-Omari J."/>
            <person name="Szerdahelyi S.G."/>
            <person name="Rado J."/>
        </authorList>
    </citation>
    <scope>NUCLEOTIDE SEQUENCE [LARGE SCALE GENOMIC DNA]</scope>
    <source>
        <strain evidence="3">UP-52</strain>
    </source>
</reference>
<dbReference type="SUPFAM" id="SSF140931">
    <property type="entry name" value="Fic-like"/>
    <property type="match status" value="1"/>
</dbReference>
<dbReference type="Gene3D" id="1.10.3290.10">
    <property type="entry name" value="Fido-like domain"/>
    <property type="match status" value="1"/>
</dbReference>
<dbReference type="InterPro" id="IPR040198">
    <property type="entry name" value="Fido_containing"/>
</dbReference>
<dbReference type="Proteomes" id="UP000634134">
    <property type="component" value="Unassembled WGS sequence"/>
</dbReference>
<organism evidence="2 3">
    <name type="scientific">Dyadobacter subterraneus</name>
    <dbReference type="NCBI Taxonomy" id="2773304"/>
    <lineage>
        <taxon>Bacteria</taxon>
        <taxon>Pseudomonadati</taxon>
        <taxon>Bacteroidota</taxon>
        <taxon>Cytophagia</taxon>
        <taxon>Cytophagales</taxon>
        <taxon>Spirosomataceae</taxon>
        <taxon>Dyadobacter</taxon>
    </lineage>
</organism>
<evidence type="ECO:0000259" key="1">
    <source>
        <dbReference type="PROSITE" id="PS51459"/>
    </source>
</evidence>
<comment type="caution">
    <text evidence="2">The sequence shown here is derived from an EMBL/GenBank/DDBJ whole genome shotgun (WGS) entry which is preliminary data.</text>
</comment>
<dbReference type="RefSeq" id="WP_194124527.1">
    <property type="nucleotide sequence ID" value="NZ_JACYGY010000002.1"/>
</dbReference>
<dbReference type="InterPro" id="IPR025758">
    <property type="entry name" value="Fic/DOC_N"/>
</dbReference>
<dbReference type="PANTHER" id="PTHR13504:SF35">
    <property type="entry name" value="PROTEIN ADENYLYLTRANSFERASE SOFIC"/>
    <property type="match status" value="1"/>
</dbReference>
<gene>
    <name evidence="2" type="ORF">IEE83_30880</name>
</gene>
<dbReference type="InterPro" id="IPR036390">
    <property type="entry name" value="WH_DNA-bd_sf"/>
</dbReference>
<keyword evidence="3" id="KW-1185">Reference proteome</keyword>
<dbReference type="PANTHER" id="PTHR13504">
    <property type="entry name" value="FIDO DOMAIN-CONTAINING PROTEIN DDB_G0283145"/>
    <property type="match status" value="1"/>
</dbReference>
<dbReference type="InterPro" id="IPR048770">
    <property type="entry name" value="SoFic-like_C"/>
</dbReference>
<dbReference type="InterPro" id="IPR003812">
    <property type="entry name" value="Fido"/>
</dbReference>